<dbReference type="AlphaFoldDB" id="Q89SY5"/>
<dbReference type="EMBL" id="BA000040">
    <property type="protein sequence ID" value="BAC47530.1"/>
    <property type="molecule type" value="Genomic_DNA"/>
</dbReference>
<keyword evidence="2" id="KW-1185">Reference proteome</keyword>
<proteinExistence type="predicted"/>
<evidence type="ECO:0000313" key="2">
    <source>
        <dbReference type="Proteomes" id="UP000002526"/>
    </source>
</evidence>
<dbReference type="InParanoid" id="Q89SY5"/>
<dbReference type="KEGG" id="bja:blr2265"/>
<dbReference type="EnsemblBacteria" id="BAC47530">
    <property type="protein sequence ID" value="BAC47530"/>
    <property type="gene ID" value="BAC47530"/>
</dbReference>
<gene>
    <name evidence="1" type="ordered locus">blr2265</name>
</gene>
<dbReference type="eggNOG" id="ENOG5032NC6">
    <property type="taxonomic scope" value="Bacteria"/>
</dbReference>
<evidence type="ECO:0000313" key="1">
    <source>
        <dbReference type="EMBL" id="BAC47530.1"/>
    </source>
</evidence>
<dbReference type="Proteomes" id="UP000002526">
    <property type="component" value="Chromosome"/>
</dbReference>
<dbReference type="HOGENOM" id="CLU_1727819_0_0_5"/>
<reference evidence="2" key="1">
    <citation type="journal article" date="2002" name="DNA Res.">
        <title>Complete genomic sequence of nitrogen-fixing symbiotic bacterium Bradyrhizobium japonicum USDA110.</title>
        <authorList>
            <person name="Kaneko T."/>
            <person name="Nakamura Y."/>
            <person name="Sato S."/>
            <person name="Minamisawa K."/>
            <person name="Uchiumi T."/>
            <person name="Sasamoto S."/>
            <person name="Watanabe A."/>
            <person name="Idesawa K."/>
            <person name="Iriguchi M."/>
            <person name="Kawashima K."/>
            <person name="Kohara M."/>
            <person name="Matsumoto M."/>
            <person name="Shimpo S."/>
            <person name="Tsuruoka H."/>
            <person name="Wada T."/>
            <person name="Yamada M."/>
            <person name="Tabata S."/>
        </authorList>
    </citation>
    <scope>NUCLEOTIDE SEQUENCE [LARGE SCALE GENOMIC DNA]</scope>
    <source>
        <strain evidence="2">JCM 10833 / BCRC 13528 / IAM 13628 / NBRC 14792 / USDA 110</strain>
    </source>
</reference>
<name>Q89SY5_BRADU</name>
<accession>Q89SY5</accession>
<protein>
    <submittedName>
        <fullName evidence="1">Blr2265 protein</fullName>
    </submittedName>
</protein>
<sequence>MGPGLRQRPSDAPVPVSLIPGSSDCANARLLRCALPARVASRADGQYRTHCQKKSPRRTPRLALLAALPMVPHERIDDSQCCWLDATEKVIDASDAIPRGDANAKLFRRYSQSNRALCRVRRQVWSGPLLLLAKAPLLEKVPRTFHGAPAG</sequence>
<organism evidence="1 2">
    <name type="scientific">Bradyrhizobium diazoefficiens (strain JCM 10833 / BCRC 13528 / IAM 13628 / NBRC 14792 / USDA 110)</name>
    <dbReference type="NCBI Taxonomy" id="224911"/>
    <lineage>
        <taxon>Bacteria</taxon>
        <taxon>Pseudomonadati</taxon>
        <taxon>Pseudomonadota</taxon>
        <taxon>Alphaproteobacteria</taxon>
        <taxon>Hyphomicrobiales</taxon>
        <taxon>Nitrobacteraceae</taxon>
        <taxon>Bradyrhizobium</taxon>
    </lineage>
</organism>